<dbReference type="KEGG" id="vg:77932023"/>
<accession>A0A3G3M3N1</accession>
<organism evidence="1 2">
    <name type="scientific">Arthrobacter phage Isolde</name>
    <dbReference type="NCBI Taxonomy" id="2419610"/>
    <lineage>
        <taxon>Viruses</taxon>
        <taxon>Duplodnaviria</taxon>
        <taxon>Heunggongvirae</taxon>
        <taxon>Uroviricota</taxon>
        <taxon>Caudoviricetes</taxon>
        <taxon>Isoldevirus</taxon>
        <taxon>Isoldevirus isolde</taxon>
    </lineage>
</organism>
<proteinExistence type="predicted"/>
<evidence type="ECO:0000313" key="1">
    <source>
        <dbReference type="EMBL" id="AYR01026.1"/>
    </source>
</evidence>
<dbReference type="RefSeq" id="YP_010656146.1">
    <property type="nucleotide sequence ID" value="NC_070835.1"/>
</dbReference>
<gene>
    <name evidence="1" type="primary">57</name>
    <name evidence="1" type="ORF">PBI_ISOLDE_57</name>
</gene>
<dbReference type="GeneID" id="77932023"/>
<dbReference type="EMBL" id="MH910037">
    <property type="protein sequence ID" value="AYR01026.1"/>
    <property type="molecule type" value="Genomic_DNA"/>
</dbReference>
<protein>
    <submittedName>
        <fullName evidence="1">Uncharacterized protein</fullName>
    </submittedName>
</protein>
<evidence type="ECO:0000313" key="2">
    <source>
        <dbReference type="Proteomes" id="UP000279087"/>
    </source>
</evidence>
<name>A0A3G3M3N1_9CAUD</name>
<reference evidence="1 2" key="1">
    <citation type="submission" date="2018-09" db="EMBL/GenBank/DDBJ databases">
        <authorList>
            <person name="Zack K."/>
            <person name="Stoner T.H."/>
            <person name="Garlena R.A."/>
            <person name="Russell D.A."/>
            <person name="Pope W.H."/>
            <person name="Jacobs-Sera D."/>
            <person name="Hatfull G.F."/>
        </authorList>
    </citation>
    <scope>NUCLEOTIDE SEQUENCE [LARGE SCALE GENOMIC DNA]</scope>
</reference>
<dbReference type="Proteomes" id="UP000279087">
    <property type="component" value="Segment"/>
</dbReference>
<keyword evidence="2" id="KW-1185">Reference proteome</keyword>
<sequence>MSDWNCYCPQCTGTVEPYPEACEYCWITSGEMKPCDGCCESLTQKQYLRYYGNFRWPQRKPLIHKGGKP</sequence>